<evidence type="ECO:0000313" key="2">
    <source>
        <dbReference type="EMBL" id="CAB5221147.1"/>
    </source>
</evidence>
<reference evidence="2" key="1">
    <citation type="submission" date="2020-05" db="EMBL/GenBank/DDBJ databases">
        <authorList>
            <person name="Chiriac C."/>
            <person name="Salcher M."/>
            <person name="Ghai R."/>
            <person name="Kavagutti S V."/>
        </authorList>
    </citation>
    <scope>NUCLEOTIDE SEQUENCE</scope>
</reference>
<sequence>MRFHILGVPHTVTNKDYVACAYTQKVLKFGKMMKARGHTIIHYGHEESDLECDEHVTVITNKDLDIAYGNHDWRTNFFKFSNTDHAYQTFHKNAIREVGLRKQKNDFILAFWGYGVRAVCDAHPDMIVVEPGIGYPDSQWARWRVYESYSMHAAISGVDKVRSCTQDWYHVVIPNYFDLNDFTYDDKKEDYFLYLGRVYEGKGVHIAIEMTRALGKKLIIAGQGNLESMGYKEIPDHVEMVGYAGAEKRNQLMSKAKALVIGTLYGEPFGGVVIEAMLCGTPVISTDWGAFSELNVHGHTGFRCRTFKDFIEAGKHIDVIKPINCRTWAENFSLEKVGGMYEKYFQDVLNTYEGNGWYDEKSGDLNSLYRRLPA</sequence>
<keyword evidence="2" id="KW-0808">Transferase</keyword>
<accession>A0A6J7WTU0</accession>
<gene>
    <name evidence="2" type="ORF">UFOVP245_82</name>
</gene>
<dbReference type="SUPFAM" id="SSF53756">
    <property type="entry name" value="UDP-Glycosyltransferase/glycogen phosphorylase"/>
    <property type="match status" value="1"/>
</dbReference>
<organism evidence="2">
    <name type="scientific">uncultured Caudovirales phage</name>
    <dbReference type="NCBI Taxonomy" id="2100421"/>
    <lineage>
        <taxon>Viruses</taxon>
        <taxon>Duplodnaviria</taxon>
        <taxon>Heunggongvirae</taxon>
        <taxon>Uroviricota</taxon>
        <taxon>Caudoviricetes</taxon>
        <taxon>Peduoviridae</taxon>
        <taxon>Maltschvirus</taxon>
        <taxon>Maltschvirus maltsch</taxon>
    </lineage>
</organism>
<dbReference type="Pfam" id="PF00534">
    <property type="entry name" value="Glycos_transf_1"/>
    <property type="match status" value="1"/>
</dbReference>
<feature type="domain" description="Glycosyl transferase family 1" evidence="1">
    <location>
        <begin position="186"/>
        <end position="305"/>
    </location>
</feature>
<protein>
    <submittedName>
        <fullName evidence="2">RfaG Glycosyltransferase</fullName>
    </submittedName>
</protein>
<dbReference type="EMBL" id="LR798287">
    <property type="protein sequence ID" value="CAB5221147.1"/>
    <property type="molecule type" value="Genomic_DNA"/>
</dbReference>
<evidence type="ECO:0000259" key="1">
    <source>
        <dbReference type="Pfam" id="PF00534"/>
    </source>
</evidence>
<dbReference type="GO" id="GO:0016757">
    <property type="term" value="F:glycosyltransferase activity"/>
    <property type="evidence" value="ECO:0007669"/>
    <property type="project" value="InterPro"/>
</dbReference>
<dbReference type="InterPro" id="IPR001296">
    <property type="entry name" value="Glyco_trans_1"/>
</dbReference>
<name>A0A6J7WTU0_9CAUD</name>
<proteinExistence type="predicted"/>
<dbReference type="PANTHER" id="PTHR12526">
    <property type="entry name" value="GLYCOSYLTRANSFERASE"/>
    <property type="match status" value="1"/>
</dbReference>
<dbReference type="Gene3D" id="3.40.50.2000">
    <property type="entry name" value="Glycogen Phosphorylase B"/>
    <property type="match status" value="1"/>
</dbReference>